<feature type="region of interest" description="Disordered" evidence="4">
    <location>
        <begin position="1"/>
        <end position="31"/>
    </location>
</feature>
<feature type="region of interest" description="Disordered" evidence="4">
    <location>
        <begin position="893"/>
        <end position="925"/>
    </location>
</feature>
<organism evidence="5 6">
    <name type="scientific">Zymoseptoria tritici ST99CH_1A5</name>
    <dbReference type="NCBI Taxonomy" id="1276529"/>
    <lineage>
        <taxon>Eukaryota</taxon>
        <taxon>Fungi</taxon>
        <taxon>Dikarya</taxon>
        <taxon>Ascomycota</taxon>
        <taxon>Pezizomycotina</taxon>
        <taxon>Dothideomycetes</taxon>
        <taxon>Dothideomycetidae</taxon>
        <taxon>Mycosphaerellales</taxon>
        <taxon>Mycosphaerellaceae</taxon>
        <taxon>Zymoseptoria</taxon>
    </lineage>
</organism>
<dbReference type="InterPro" id="IPR016024">
    <property type="entry name" value="ARM-type_fold"/>
</dbReference>
<dbReference type="Proteomes" id="UP000215453">
    <property type="component" value="Chromosome 6"/>
</dbReference>
<dbReference type="InterPro" id="IPR007015">
    <property type="entry name" value="DNA_pol_V/MYBBP1A"/>
</dbReference>
<comment type="similarity">
    <text evidence="2">Belongs to the MYBBP1A family.</text>
</comment>
<gene>
    <name evidence="5" type="ORF">ZT1A5_G6580</name>
</gene>
<keyword evidence="3" id="KW-0539">Nucleus</keyword>
<evidence type="ECO:0000313" key="5">
    <source>
        <dbReference type="EMBL" id="SMY25138.1"/>
    </source>
</evidence>
<comment type="subcellular location">
    <subcellularLocation>
        <location evidence="1">Nucleus</location>
    </subcellularLocation>
</comment>
<evidence type="ECO:0000256" key="4">
    <source>
        <dbReference type="SAM" id="MobiDB-lite"/>
    </source>
</evidence>
<evidence type="ECO:0000256" key="1">
    <source>
        <dbReference type="ARBA" id="ARBA00004123"/>
    </source>
</evidence>
<sequence>MPGTKRPFQADLDSANGPDGDAVHPSRKRKVSEADAELSEIFNGLRDELPTVRTEATLNLMRKLAVKTPEQTQKINNAITRLIKGVCSSSKGARLGFSLALSEVLRLARKGEAKVSVGQMVEKVEALTRPSERDGKVSGEEKRNYAIGRRFAFQAILQSGALSEKTTEEEEARVVFDAVAELAAEKDWLRSECGLMLHEWLKAPGGEVKAGVLKALVEVWAAKGLVKTPEGVALWLTIRTGFEGFKLPKGHWHHNNPLSSQERAMLTKVLLKTADDSTEAAETEGAVKKKSAGTRDSIPSFAWSVVLAHLYEQNNGKEFAQFWEDCVAKPMFSASSKPERKFLGLQIFTKALASAPAELLGKVTHANIIRCILDQRVKPDRYLFEAAKPPLNQMASRAKSDPAAGAEIVRQVLTVLPAGPLDKLTKATIDSMLAVAAPLEPLVQTFHDLCLRPGVSDTSEAEKKRRMLADFMLEMVRTRRNDESKKWLKPLLKHLAELAYAEVEGDVSPKLTEASRGVFREKLMLALGHLMDLPLEQAVAHTSTVVDKLHSARKSLSNELDKDASSAIKAARAQIASAEAKKDADDDSANKVNLAFRLLLGLGILQVYKQEPESVSVLQDIVTCYSSPQDDGDASTMLVELLLSFVSKQSSLFRKLAEQVFAAFAPDVTAEALQSMIDILSQKESLAGQQELFKQGDEEEEEDDEDDDDDEASDVEMEDVDDASDVEIVNGVVASADNEASASASDSASDTSSPPSNEDEEAAFDRKLAAALGTAGIDNDAAASDSDGSDMDDDQMMALEPHLTTIFAERKKGSHTKQDNKDAKANIVNFKNRVLDLLGVYVKSQYASPLVLDLLHPLVTLTRTTGSQPTAKKACDLLVTLFNACKEHKSYPDAPAMLSTSTSESDSNAEEEAQGEEEGSDDEDTVEASPLYLILMAIHAEMMHGGSKVHATACSRTSQFLAKILIHQDPEHWTRVNAMYGELQARWRVDVGSKVQGSVFNDWHSFSMQRGGV</sequence>
<feature type="region of interest" description="Disordered" evidence="4">
    <location>
        <begin position="693"/>
        <end position="762"/>
    </location>
</feature>
<evidence type="ECO:0008006" key="7">
    <source>
        <dbReference type="Google" id="ProtNLM"/>
    </source>
</evidence>
<feature type="compositionally biased region" description="Acidic residues" evidence="4">
    <location>
        <begin position="907"/>
        <end position="925"/>
    </location>
</feature>
<dbReference type="Pfam" id="PF04931">
    <property type="entry name" value="DNA_pol_phi"/>
    <property type="match status" value="1"/>
</dbReference>
<dbReference type="GO" id="GO:0000182">
    <property type="term" value="F:rDNA binding"/>
    <property type="evidence" value="ECO:0007669"/>
    <property type="project" value="TreeGrafter"/>
</dbReference>
<evidence type="ECO:0000313" key="6">
    <source>
        <dbReference type="Proteomes" id="UP000215453"/>
    </source>
</evidence>
<dbReference type="PANTHER" id="PTHR13213:SF2">
    <property type="entry name" value="MYB-BINDING PROTEIN 1A"/>
    <property type="match status" value="1"/>
</dbReference>
<dbReference type="SUPFAM" id="SSF48371">
    <property type="entry name" value="ARM repeat"/>
    <property type="match status" value="1"/>
</dbReference>
<evidence type="ECO:0000256" key="2">
    <source>
        <dbReference type="ARBA" id="ARBA00006809"/>
    </source>
</evidence>
<reference evidence="5 6" key="1">
    <citation type="submission" date="2016-10" db="EMBL/GenBank/DDBJ databases">
        <authorList>
            <person name="Varghese N."/>
        </authorList>
    </citation>
    <scope>NUCLEOTIDE SEQUENCE [LARGE SCALE GENOMIC DNA]</scope>
</reference>
<evidence type="ECO:0000256" key="3">
    <source>
        <dbReference type="ARBA" id="ARBA00023242"/>
    </source>
</evidence>
<feature type="compositionally biased region" description="Acidic residues" evidence="4">
    <location>
        <begin position="697"/>
        <end position="725"/>
    </location>
</feature>
<dbReference type="GO" id="GO:0006355">
    <property type="term" value="P:regulation of DNA-templated transcription"/>
    <property type="evidence" value="ECO:0007669"/>
    <property type="project" value="InterPro"/>
</dbReference>
<dbReference type="AlphaFoldDB" id="A0A1Y6LNV4"/>
<dbReference type="PANTHER" id="PTHR13213">
    <property type="entry name" value="MYB-BINDING PROTEIN 1A FAMILY MEMBER"/>
    <property type="match status" value="1"/>
</dbReference>
<dbReference type="GO" id="GO:0005730">
    <property type="term" value="C:nucleolus"/>
    <property type="evidence" value="ECO:0007669"/>
    <property type="project" value="InterPro"/>
</dbReference>
<name>A0A1Y6LNV4_ZYMTR</name>
<proteinExistence type="inferred from homology"/>
<dbReference type="EMBL" id="LT882681">
    <property type="protein sequence ID" value="SMY25138.1"/>
    <property type="molecule type" value="Genomic_DNA"/>
</dbReference>
<feature type="compositionally biased region" description="Low complexity" evidence="4">
    <location>
        <begin position="734"/>
        <end position="756"/>
    </location>
</feature>
<protein>
    <recommendedName>
        <fullName evidence="7">DNA polymerase V</fullName>
    </recommendedName>
</protein>
<accession>A0A1Y6LNV4</accession>